<name>A0A252F4N1_9FIRM</name>
<dbReference type="RefSeq" id="WP_087019541.1">
    <property type="nucleotide sequence ID" value="NZ_NHOC01000005.1"/>
</dbReference>
<reference evidence="2 3" key="1">
    <citation type="submission" date="2017-05" db="EMBL/GenBank/DDBJ databases">
        <title>Butyricicoccus porcorum sp. nov. a butyrate-producing bacterium from the swine intestinal tract.</title>
        <authorList>
            <person name="Trachsel J."/>
            <person name="Humphrey S."/>
            <person name="Allen H.K."/>
        </authorList>
    </citation>
    <scope>NUCLEOTIDE SEQUENCE [LARGE SCALE GENOMIC DNA]</scope>
    <source>
        <strain evidence="2">BB10</strain>
    </source>
</reference>
<dbReference type="OrthoDB" id="9815852at2"/>
<evidence type="ECO:0000313" key="2">
    <source>
        <dbReference type="EMBL" id="OUM20726.1"/>
    </source>
</evidence>
<protein>
    <recommendedName>
        <fullName evidence="1">DUF4097 domain-containing protein</fullName>
    </recommendedName>
</protein>
<dbReference type="EMBL" id="NHOC01000005">
    <property type="protein sequence ID" value="OUM20726.1"/>
    <property type="molecule type" value="Genomic_DNA"/>
</dbReference>
<sequence>MKKSTIAALVLLAAGLVCCFVAAGMGVRTALLGAGSSLRMFQYQEKAEDKQLQVNSVERLEIDLDSAELTVQEGESWQLSGGKSTTWRTEGDKLVIEQENERGWWYKNHSAPVTLTVPSDCPLYSLDIDVDAGSAVVSGIVTTRDITCSVDAGSVTMRDIDTQQLEAEVSAGAIDISACVRGIGASGAPVQLSCDAGEIILKLAEGSCIGRVSGEVDMGDLTISVNGERVLTRDAGISHELSCRIPGTTGDGLMKLDCNIGSIEVSIQASAEADAA</sequence>
<dbReference type="Gene3D" id="2.160.20.120">
    <property type="match status" value="1"/>
</dbReference>
<dbReference type="InterPro" id="IPR025164">
    <property type="entry name" value="Toastrack_DUF4097"/>
</dbReference>
<organism evidence="2 3">
    <name type="scientific">Butyricicoccus porcorum</name>
    <dbReference type="NCBI Taxonomy" id="1945634"/>
    <lineage>
        <taxon>Bacteria</taxon>
        <taxon>Bacillati</taxon>
        <taxon>Bacillota</taxon>
        <taxon>Clostridia</taxon>
        <taxon>Eubacteriales</taxon>
        <taxon>Butyricicoccaceae</taxon>
        <taxon>Butyricicoccus</taxon>
    </lineage>
</organism>
<dbReference type="Pfam" id="PF13349">
    <property type="entry name" value="DUF4097"/>
    <property type="match status" value="1"/>
</dbReference>
<comment type="caution">
    <text evidence="2">The sequence shown here is derived from an EMBL/GenBank/DDBJ whole genome shotgun (WGS) entry which is preliminary data.</text>
</comment>
<evidence type="ECO:0000259" key="1">
    <source>
        <dbReference type="Pfam" id="PF13349"/>
    </source>
</evidence>
<evidence type="ECO:0000313" key="3">
    <source>
        <dbReference type="Proteomes" id="UP000194903"/>
    </source>
</evidence>
<keyword evidence="3" id="KW-1185">Reference proteome</keyword>
<gene>
    <name evidence="2" type="ORF">CBW42_07835</name>
</gene>
<accession>A0A252F4N1</accession>
<dbReference type="AlphaFoldDB" id="A0A252F4N1"/>
<feature type="domain" description="DUF4097" evidence="1">
    <location>
        <begin position="57"/>
        <end position="217"/>
    </location>
</feature>
<proteinExistence type="predicted"/>
<dbReference type="Proteomes" id="UP000194903">
    <property type="component" value="Unassembled WGS sequence"/>
</dbReference>